<dbReference type="AlphaFoldDB" id="A0A8H6FLZ6"/>
<dbReference type="Proteomes" id="UP000578531">
    <property type="component" value="Unassembled WGS sequence"/>
</dbReference>
<dbReference type="InterPro" id="IPR011057">
    <property type="entry name" value="Mss4-like_sf"/>
</dbReference>
<evidence type="ECO:0000256" key="3">
    <source>
        <dbReference type="ARBA" id="ARBA00022833"/>
    </source>
</evidence>
<dbReference type="InterPro" id="IPR006913">
    <property type="entry name" value="CENP-V/GFA"/>
</dbReference>
<dbReference type="GeneID" id="59292338"/>
<evidence type="ECO:0000259" key="5">
    <source>
        <dbReference type="PROSITE" id="PS51891"/>
    </source>
</evidence>
<evidence type="ECO:0000256" key="4">
    <source>
        <dbReference type="ARBA" id="ARBA00023239"/>
    </source>
</evidence>
<organism evidence="6 7">
    <name type="scientific">Letharia columbiana</name>
    <dbReference type="NCBI Taxonomy" id="112416"/>
    <lineage>
        <taxon>Eukaryota</taxon>
        <taxon>Fungi</taxon>
        <taxon>Dikarya</taxon>
        <taxon>Ascomycota</taxon>
        <taxon>Pezizomycotina</taxon>
        <taxon>Lecanoromycetes</taxon>
        <taxon>OSLEUM clade</taxon>
        <taxon>Lecanoromycetidae</taxon>
        <taxon>Lecanorales</taxon>
        <taxon>Lecanorineae</taxon>
        <taxon>Parmeliaceae</taxon>
        <taxon>Letharia</taxon>
    </lineage>
</organism>
<dbReference type="RefSeq" id="XP_037160425.1">
    <property type="nucleotide sequence ID" value="XM_037312577.1"/>
</dbReference>
<sequence>MPPPTTITGGCLCGAIRYELNLGGPSGWPPKTHTCQCTQCRKRSGALLTAWIDTAPSRLLWSSPAVPAKTASPADLPAFAEYSASPGRHRGFCATCGSPLTWRSEGSAGELEVATGSVDGEVLGGEAGAALGRASAGHYWCGNRIEGVTDLEAGRRFEAGEGSGEVGGGGRG</sequence>
<keyword evidence="3" id="KW-0862">Zinc</keyword>
<keyword evidence="4" id="KW-0456">Lyase</keyword>
<dbReference type="PANTHER" id="PTHR33337:SF40">
    <property type="entry name" value="CENP-V_GFA DOMAIN-CONTAINING PROTEIN-RELATED"/>
    <property type="match status" value="1"/>
</dbReference>
<evidence type="ECO:0000313" key="6">
    <source>
        <dbReference type="EMBL" id="KAF6230992.1"/>
    </source>
</evidence>
<gene>
    <name evidence="6" type="ORF">HO173_010692</name>
</gene>
<dbReference type="GO" id="GO:0046872">
    <property type="term" value="F:metal ion binding"/>
    <property type="evidence" value="ECO:0007669"/>
    <property type="project" value="UniProtKB-KW"/>
</dbReference>
<keyword evidence="7" id="KW-1185">Reference proteome</keyword>
<evidence type="ECO:0000256" key="1">
    <source>
        <dbReference type="ARBA" id="ARBA00005495"/>
    </source>
</evidence>
<accession>A0A8H6FLZ6</accession>
<reference evidence="6 7" key="1">
    <citation type="journal article" date="2020" name="Genomics">
        <title>Complete, high-quality genomes from long-read metagenomic sequencing of two wolf lichen thalli reveals enigmatic genome architecture.</title>
        <authorList>
            <person name="McKenzie S.K."/>
            <person name="Walston R.F."/>
            <person name="Allen J.L."/>
        </authorList>
    </citation>
    <scope>NUCLEOTIDE SEQUENCE [LARGE SCALE GENOMIC DNA]</scope>
    <source>
        <strain evidence="6">WasteWater2</strain>
    </source>
</reference>
<dbReference type="PANTHER" id="PTHR33337">
    <property type="entry name" value="GFA DOMAIN-CONTAINING PROTEIN"/>
    <property type="match status" value="1"/>
</dbReference>
<dbReference type="GO" id="GO:0016846">
    <property type="term" value="F:carbon-sulfur lyase activity"/>
    <property type="evidence" value="ECO:0007669"/>
    <property type="project" value="InterPro"/>
</dbReference>
<proteinExistence type="inferred from homology"/>
<dbReference type="Gene3D" id="3.90.1590.10">
    <property type="entry name" value="glutathione-dependent formaldehyde- activating enzyme (gfa)"/>
    <property type="match status" value="1"/>
</dbReference>
<comment type="similarity">
    <text evidence="1">Belongs to the Gfa family.</text>
</comment>
<keyword evidence="2" id="KW-0479">Metal-binding</keyword>
<comment type="caution">
    <text evidence="6">The sequence shown here is derived from an EMBL/GenBank/DDBJ whole genome shotgun (WGS) entry which is preliminary data.</text>
</comment>
<name>A0A8H6FLZ6_9LECA</name>
<evidence type="ECO:0000313" key="7">
    <source>
        <dbReference type="Proteomes" id="UP000578531"/>
    </source>
</evidence>
<dbReference type="PROSITE" id="PS51891">
    <property type="entry name" value="CENP_V_GFA"/>
    <property type="match status" value="1"/>
</dbReference>
<dbReference type="OrthoDB" id="6329284at2759"/>
<protein>
    <recommendedName>
        <fullName evidence="5">CENP-V/GFA domain-containing protein</fullName>
    </recommendedName>
</protein>
<evidence type="ECO:0000256" key="2">
    <source>
        <dbReference type="ARBA" id="ARBA00022723"/>
    </source>
</evidence>
<dbReference type="SUPFAM" id="SSF51316">
    <property type="entry name" value="Mss4-like"/>
    <property type="match status" value="1"/>
</dbReference>
<dbReference type="EMBL" id="JACCJC010000061">
    <property type="protein sequence ID" value="KAF6230992.1"/>
    <property type="molecule type" value="Genomic_DNA"/>
</dbReference>
<feature type="domain" description="CENP-V/GFA" evidence="5">
    <location>
        <begin position="7"/>
        <end position="141"/>
    </location>
</feature>
<dbReference type="Pfam" id="PF04828">
    <property type="entry name" value="GFA"/>
    <property type="match status" value="1"/>
</dbReference>